<dbReference type="InterPro" id="IPR036388">
    <property type="entry name" value="WH-like_DNA-bd_sf"/>
</dbReference>
<keyword evidence="3" id="KW-0804">Transcription</keyword>
<protein>
    <submittedName>
        <fullName evidence="5">Lrp/AsnC family transcriptional regulator, leucine-responsive regulatory protein</fullName>
    </submittedName>
</protein>
<reference evidence="5 6" key="1">
    <citation type="submission" date="2017-04" db="EMBL/GenBank/DDBJ databases">
        <authorList>
            <person name="Afonso C.L."/>
            <person name="Miller P.J."/>
            <person name="Scott M.A."/>
            <person name="Spackman E."/>
            <person name="Goraichik I."/>
            <person name="Dimitrov K.M."/>
            <person name="Suarez D.L."/>
            <person name="Swayne D.E."/>
        </authorList>
    </citation>
    <scope>NUCLEOTIDE SEQUENCE [LARGE SCALE GENOMIC DNA]</scope>
    <source>
        <strain evidence="5 6">11</strain>
    </source>
</reference>
<evidence type="ECO:0000256" key="3">
    <source>
        <dbReference type="ARBA" id="ARBA00023163"/>
    </source>
</evidence>
<organism evidence="5 6">
    <name type="scientific">Paenibacillus aquistagni</name>
    <dbReference type="NCBI Taxonomy" id="1852522"/>
    <lineage>
        <taxon>Bacteria</taxon>
        <taxon>Bacillati</taxon>
        <taxon>Bacillota</taxon>
        <taxon>Bacilli</taxon>
        <taxon>Bacillales</taxon>
        <taxon>Paenibacillaceae</taxon>
        <taxon>Paenibacillus</taxon>
    </lineage>
</organism>
<evidence type="ECO:0000313" key="6">
    <source>
        <dbReference type="Proteomes" id="UP000193834"/>
    </source>
</evidence>
<dbReference type="SUPFAM" id="SSF46785">
    <property type="entry name" value="Winged helix' DNA-binding domain"/>
    <property type="match status" value="1"/>
</dbReference>
<gene>
    <name evidence="5" type="ORF">SAMN06295960_3612</name>
</gene>
<dbReference type="AlphaFoldDB" id="A0A1X7LJ73"/>
<dbReference type="InterPro" id="IPR019887">
    <property type="entry name" value="Tscrpt_reg_AsnC/Lrp_C"/>
</dbReference>
<dbReference type="Gene3D" id="3.30.70.920">
    <property type="match status" value="1"/>
</dbReference>
<dbReference type="InterPro" id="IPR036390">
    <property type="entry name" value="WH_DNA-bd_sf"/>
</dbReference>
<dbReference type="EMBL" id="FXAZ01000005">
    <property type="protein sequence ID" value="SMG53911.1"/>
    <property type="molecule type" value="Genomic_DNA"/>
</dbReference>
<dbReference type="InterPro" id="IPR019888">
    <property type="entry name" value="Tscrpt_reg_AsnC-like"/>
</dbReference>
<dbReference type="PROSITE" id="PS50956">
    <property type="entry name" value="HTH_ASNC_2"/>
    <property type="match status" value="1"/>
</dbReference>
<dbReference type="GO" id="GO:0043200">
    <property type="term" value="P:response to amino acid"/>
    <property type="evidence" value="ECO:0007669"/>
    <property type="project" value="TreeGrafter"/>
</dbReference>
<dbReference type="RefSeq" id="WP_085496471.1">
    <property type="nucleotide sequence ID" value="NZ_FXAZ01000005.1"/>
</dbReference>
<evidence type="ECO:0000259" key="4">
    <source>
        <dbReference type="PROSITE" id="PS50956"/>
    </source>
</evidence>
<dbReference type="Pfam" id="PF13404">
    <property type="entry name" value="HTH_AsnC-type"/>
    <property type="match status" value="1"/>
</dbReference>
<feature type="domain" description="HTH asnC-type" evidence="4">
    <location>
        <begin position="7"/>
        <end position="68"/>
    </location>
</feature>
<dbReference type="InterPro" id="IPR000485">
    <property type="entry name" value="AsnC-type_HTH_dom"/>
</dbReference>
<keyword evidence="6" id="KW-1185">Reference proteome</keyword>
<accession>A0A1X7LJ73</accession>
<evidence type="ECO:0000313" key="5">
    <source>
        <dbReference type="EMBL" id="SMG53911.1"/>
    </source>
</evidence>
<evidence type="ECO:0000256" key="2">
    <source>
        <dbReference type="ARBA" id="ARBA00023125"/>
    </source>
</evidence>
<name>A0A1X7LJ73_9BACL</name>
<dbReference type="GO" id="GO:0043565">
    <property type="term" value="F:sequence-specific DNA binding"/>
    <property type="evidence" value="ECO:0007669"/>
    <property type="project" value="InterPro"/>
</dbReference>
<dbReference type="Proteomes" id="UP000193834">
    <property type="component" value="Unassembled WGS sequence"/>
</dbReference>
<dbReference type="PANTHER" id="PTHR30154:SF55">
    <property type="entry name" value="HTH-TYPE TRANSCRIPTIONAL REGULATOR LRPB"/>
    <property type="match status" value="1"/>
</dbReference>
<dbReference type="OrthoDB" id="34294at2"/>
<dbReference type="PRINTS" id="PR00033">
    <property type="entry name" value="HTHASNC"/>
</dbReference>
<dbReference type="Gene3D" id="1.10.10.10">
    <property type="entry name" value="Winged helix-like DNA-binding domain superfamily/Winged helix DNA-binding domain"/>
    <property type="match status" value="1"/>
</dbReference>
<keyword evidence="2" id="KW-0238">DNA-binding</keyword>
<proteinExistence type="predicted"/>
<dbReference type="PANTHER" id="PTHR30154">
    <property type="entry name" value="LEUCINE-RESPONSIVE REGULATORY PROTEIN"/>
    <property type="match status" value="1"/>
</dbReference>
<sequence length="143" mass="16335">MNTKPDIDEIDLQILEHLLMDSSLSHKHIGERIPMTGQAVGARIRKLQDLGVIEGYTLRWNPDKIGLHVHAFVTVFLHSPKAHSTFQAYALEHKHIAELHRVSGEGCYWMRVRISTPAELNDILDELLRYGNYKLSLSISQVK</sequence>
<keyword evidence="1" id="KW-0805">Transcription regulation</keyword>
<dbReference type="SMART" id="SM00344">
    <property type="entry name" value="HTH_ASNC"/>
    <property type="match status" value="1"/>
</dbReference>
<dbReference type="GO" id="GO:0005829">
    <property type="term" value="C:cytosol"/>
    <property type="evidence" value="ECO:0007669"/>
    <property type="project" value="TreeGrafter"/>
</dbReference>
<dbReference type="InterPro" id="IPR011008">
    <property type="entry name" value="Dimeric_a/b-barrel"/>
</dbReference>
<dbReference type="STRING" id="1852522.SAMN06295960_3612"/>
<evidence type="ECO:0000256" key="1">
    <source>
        <dbReference type="ARBA" id="ARBA00023015"/>
    </source>
</evidence>
<dbReference type="Pfam" id="PF01037">
    <property type="entry name" value="AsnC_trans_reg"/>
    <property type="match status" value="1"/>
</dbReference>
<dbReference type="SUPFAM" id="SSF54909">
    <property type="entry name" value="Dimeric alpha+beta barrel"/>
    <property type="match status" value="1"/>
</dbReference>